<dbReference type="AlphaFoldDB" id="A0A397Q1U1"/>
<proteinExistence type="predicted"/>
<sequence>MAKYLIDANLPRKLKIWSTDQYLFVHDINPSWLDHEIRKFAHERDLTIVTKDADFSDFMFVGMPTPRIIHIRLGNMKFAELEAYLERVWGDVCRMSDEYRLVRLYRDRIEAVD</sequence>
<dbReference type="RefSeq" id="WP_119060080.1">
    <property type="nucleotide sequence ID" value="NZ_QXDF01000001.1"/>
</dbReference>
<gene>
    <name evidence="2" type="ORF">BXY53_0185</name>
</gene>
<protein>
    <submittedName>
        <fullName evidence="2">Putative nuclease of predicted toxin-antitoxin system</fullName>
    </submittedName>
</protein>
<dbReference type="InterPro" id="IPR041049">
    <property type="entry name" value="DUF5615"/>
</dbReference>
<evidence type="ECO:0000313" key="2">
    <source>
        <dbReference type="EMBL" id="RIA55132.1"/>
    </source>
</evidence>
<comment type="caution">
    <text evidence="2">The sequence shown here is derived from an EMBL/GenBank/DDBJ whole genome shotgun (WGS) entry which is preliminary data.</text>
</comment>
<reference evidence="2 3" key="1">
    <citation type="submission" date="2018-08" db="EMBL/GenBank/DDBJ databases">
        <title>Genomic Encyclopedia of Archaeal and Bacterial Type Strains, Phase II (KMG-II): from individual species to whole genera.</title>
        <authorList>
            <person name="Goeker M."/>
        </authorList>
    </citation>
    <scope>NUCLEOTIDE SEQUENCE [LARGE SCALE GENOMIC DNA]</scope>
    <source>
        <strain evidence="2 3">DSM 5002</strain>
    </source>
</reference>
<accession>A0A397Q1U1</accession>
<dbReference type="Proteomes" id="UP000266273">
    <property type="component" value="Unassembled WGS sequence"/>
</dbReference>
<evidence type="ECO:0000313" key="3">
    <source>
        <dbReference type="Proteomes" id="UP000266273"/>
    </source>
</evidence>
<keyword evidence="3" id="KW-1185">Reference proteome</keyword>
<dbReference type="EMBL" id="QXDF01000001">
    <property type="protein sequence ID" value="RIA55132.1"/>
    <property type="molecule type" value="Genomic_DNA"/>
</dbReference>
<evidence type="ECO:0000259" key="1">
    <source>
        <dbReference type="Pfam" id="PF18480"/>
    </source>
</evidence>
<dbReference type="Pfam" id="PF18480">
    <property type="entry name" value="DUF5615"/>
    <property type="match status" value="1"/>
</dbReference>
<name>A0A397Q1U1_9HYPH</name>
<dbReference type="OrthoDB" id="334367at2"/>
<organism evidence="2 3">
    <name type="scientific">Dichotomicrobium thermohalophilum</name>
    <dbReference type="NCBI Taxonomy" id="933063"/>
    <lineage>
        <taxon>Bacteria</taxon>
        <taxon>Pseudomonadati</taxon>
        <taxon>Pseudomonadota</taxon>
        <taxon>Alphaproteobacteria</taxon>
        <taxon>Hyphomicrobiales</taxon>
        <taxon>Hyphomicrobiaceae</taxon>
        <taxon>Dichotomicrobium</taxon>
    </lineage>
</organism>
<feature type="domain" description="DUF5615" evidence="1">
    <location>
        <begin position="3"/>
        <end position="105"/>
    </location>
</feature>